<dbReference type="PANTHER" id="PTHR10338:SF108">
    <property type="entry name" value="INTER-ALPHA-TRYPSIN INHIBITOR HEAVY CHAIN H4-LIKE PROTEIN"/>
    <property type="match status" value="1"/>
</dbReference>
<feature type="non-terminal residue" evidence="2">
    <location>
        <position position="110"/>
    </location>
</feature>
<proteinExistence type="predicted"/>
<protein>
    <recommendedName>
        <fullName evidence="1">VIT domain-containing protein</fullName>
    </recommendedName>
</protein>
<dbReference type="EMBL" id="JABFTP020000144">
    <property type="protein sequence ID" value="KAL3280739.1"/>
    <property type="molecule type" value="Genomic_DNA"/>
</dbReference>
<dbReference type="SMART" id="SM00609">
    <property type="entry name" value="VIT"/>
    <property type="match status" value="1"/>
</dbReference>
<sequence>DGKRVPEITSMKIETNVANRFATTVVTSKVKNFDVEAQEVTFSVVLPETAYISGFVMEIDDEKYEAYVQKKEEARKTYDNAVASGISAGHVGYNARDSNRFTVSVNIEPE</sequence>
<organism evidence="2 3">
    <name type="scientific">Cryptolaemus montrouzieri</name>
    <dbReference type="NCBI Taxonomy" id="559131"/>
    <lineage>
        <taxon>Eukaryota</taxon>
        <taxon>Metazoa</taxon>
        <taxon>Ecdysozoa</taxon>
        <taxon>Arthropoda</taxon>
        <taxon>Hexapoda</taxon>
        <taxon>Insecta</taxon>
        <taxon>Pterygota</taxon>
        <taxon>Neoptera</taxon>
        <taxon>Endopterygota</taxon>
        <taxon>Coleoptera</taxon>
        <taxon>Polyphaga</taxon>
        <taxon>Cucujiformia</taxon>
        <taxon>Coccinelloidea</taxon>
        <taxon>Coccinellidae</taxon>
        <taxon>Scymninae</taxon>
        <taxon>Scymnini</taxon>
        <taxon>Cryptolaemus</taxon>
    </lineage>
</organism>
<dbReference type="InterPro" id="IPR050934">
    <property type="entry name" value="ITIH"/>
</dbReference>
<dbReference type="Pfam" id="PF08487">
    <property type="entry name" value="VIT"/>
    <property type="match status" value="1"/>
</dbReference>
<keyword evidence="3" id="KW-1185">Reference proteome</keyword>
<gene>
    <name evidence="2" type="ORF">HHI36_003975</name>
</gene>
<dbReference type="InterPro" id="IPR013694">
    <property type="entry name" value="VIT"/>
</dbReference>
<evidence type="ECO:0000313" key="3">
    <source>
        <dbReference type="Proteomes" id="UP001516400"/>
    </source>
</evidence>
<feature type="non-terminal residue" evidence="2">
    <location>
        <position position="1"/>
    </location>
</feature>
<accession>A0ABD2NQ30</accession>
<dbReference type="AlphaFoldDB" id="A0ABD2NQ30"/>
<dbReference type="PANTHER" id="PTHR10338">
    <property type="entry name" value="INTER-ALPHA-TRYPSIN INHIBITOR HEAVY CHAIN FAMILY MEMBER"/>
    <property type="match status" value="1"/>
</dbReference>
<dbReference type="PROSITE" id="PS51468">
    <property type="entry name" value="VIT"/>
    <property type="match status" value="1"/>
</dbReference>
<evidence type="ECO:0000259" key="1">
    <source>
        <dbReference type="PROSITE" id="PS51468"/>
    </source>
</evidence>
<name>A0ABD2NQ30_9CUCU</name>
<evidence type="ECO:0000313" key="2">
    <source>
        <dbReference type="EMBL" id="KAL3280739.1"/>
    </source>
</evidence>
<feature type="domain" description="VIT" evidence="1">
    <location>
        <begin position="1"/>
        <end position="110"/>
    </location>
</feature>
<reference evidence="2 3" key="1">
    <citation type="journal article" date="2021" name="BMC Biol.">
        <title>Horizontally acquired antibacterial genes associated with adaptive radiation of ladybird beetles.</title>
        <authorList>
            <person name="Li H.S."/>
            <person name="Tang X.F."/>
            <person name="Huang Y.H."/>
            <person name="Xu Z.Y."/>
            <person name="Chen M.L."/>
            <person name="Du X.Y."/>
            <person name="Qiu B.Y."/>
            <person name="Chen P.T."/>
            <person name="Zhang W."/>
            <person name="Slipinski A."/>
            <person name="Escalona H.E."/>
            <person name="Waterhouse R.M."/>
            <person name="Zwick A."/>
            <person name="Pang H."/>
        </authorList>
    </citation>
    <scope>NUCLEOTIDE SEQUENCE [LARGE SCALE GENOMIC DNA]</scope>
    <source>
        <strain evidence="2">SYSU2018</strain>
    </source>
</reference>
<comment type="caution">
    <text evidence="2">The sequence shown here is derived from an EMBL/GenBank/DDBJ whole genome shotgun (WGS) entry which is preliminary data.</text>
</comment>
<dbReference type="Proteomes" id="UP001516400">
    <property type="component" value="Unassembled WGS sequence"/>
</dbReference>